<reference evidence="1" key="1">
    <citation type="thesis" date="2021" institute="BYU ScholarsArchive" country="Provo, UT, USA">
        <title>Applications of and Algorithms for Genome Assembly and Genomic Analyses with an Emphasis on Marine Teleosts.</title>
        <authorList>
            <person name="Pickett B.D."/>
        </authorList>
    </citation>
    <scope>NUCLEOTIDE SEQUENCE</scope>
    <source>
        <strain evidence="1">HI-2016</strain>
    </source>
</reference>
<evidence type="ECO:0000313" key="2">
    <source>
        <dbReference type="Proteomes" id="UP000824540"/>
    </source>
</evidence>
<sequence>MLVRREYTAPHVRCPSPDQSAVDGRSDRNQTLIMCVAPGVSLPLAPAPLTFDPRAHTDVPKRQLTRSGLARFCGCGHQGAVTATQRHGNDLAIIIGLIIGRGGAGFSQCQADFENVSGSSCPWLVLPLSERARPPFLPPHHVAPSLVSRQSTRDWEVRWPGGLCSPSLGGREW</sequence>
<feature type="non-terminal residue" evidence="1">
    <location>
        <position position="1"/>
    </location>
</feature>
<organism evidence="1 2">
    <name type="scientific">Albula glossodonta</name>
    <name type="common">roundjaw bonefish</name>
    <dbReference type="NCBI Taxonomy" id="121402"/>
    <lineage>
        <taxon>Eukaryota</taxon>
        <taxon>Metazoa</taxon>
        <taxon>Chordata</taxon>
        <taxon>Craniata</taxon>
        <taxon>Vertebrata</taxon>
        <taxon>Euteleostomi</taxon>
        <taxon>Actinopterygii</taxon>
        <taxon>Neopterygii</taxon>
        <taxon>Teleostei</taxon>
        <taxon>Albuliformes</taxon>
        <taxon>Albulidae</taxon>
        <taxon>Albula</taxon>
    </lineage>
</organism>
<evidence type="ECO:0000313" key="1">
    <source>
        <dbReference type="EMBL" id="KAG9337119.1"/>
    </source>
</evidence>
<gene>
    <name evidence="1" type="ORF">JZ751_029710</name>
</gene>
<keyword evidence="2" id="KW-1185">Reference proteome</keyword>
<accession>A0A8T2N9Y6</accession>
<dbReference type="EMBL" id="JAFBMS010000094">
    <property type="protein sequence ID" value="KAG9337119.1"/>
    <property type="molecule type" value="Genomic_DNA"/>
</dbReference>
<dbReference type="Proteomes" id="UP000824540">
    <property type="component" value="Unassembled WGS sequence"/>
</dbReference>
<protein>
    <submittedName>
        <fullName evidence="1">Uncharacterized protein</fullName>
    </submittedName>
</protein>
<proteinExistence type="predicted"/>
<comment type="caution">
    <text evidence="1">The sequence shown here is derived from an EMBL/GenBank/DDBJ whole genome shotgun (WGS) entry which is preliminary data.</text>
</comment>
<dbReference type="AlphaFoldDB" id="A0A8T2N9Y6"/>
<name>A0A8T2N9Y6_9TELE</name>